<comment type="caution">
    <text evidence="3">The sequence shown here is derived from an EMBL/GenBank/DDBJ whole genome shotgun (WGS) entry which is preliminary data.</text>
</comment>
<reference evidence="3" key="3">
    <citation type="submission" date="2023-05" db="EMBL/GenBank/DDBJ databases">
        <authorList>
            <person name="Smith C.H."/>
        </authorList>
    </citation>
    <scope>NUCLEOTIDE SEQUENCE</scope>
    <source>
        <strain evidence="3">CHS0354</strain>
        <tissue evidence="3">Mantle</tissue>
    </source>
</reference>
<name>A0AAE0T3P3_9BIVA</name>
<dbReference type="AlphaFoldDB" id="A0AAE0T3P3"/>
<feature type="coiled-coil region" evidence="2">
    <location>
        <begin position="230"/>
        <end position="337"/>
    </location>
</feature>
<dbReference type="PANTHER" id="PTHR32123">
    <property type="entry name" value="BICD FAMILY-LIKE CARGO ADAPTER"/>
    <property type="match status" value="1"/>
</dbReference>
<accession>A0AAE0T3P3</accession>
<sequence>MMVLERSKRELEQEVHNQKIEILELQETTSQLTAQIEHLTERASTGSGHSQTLYSELSQIGGNSGPTDMTVATDTDQQLPADHSIDDEIECDDDDFPMFSSYTSAVNNQSLFQHTLGTEIRDQILYVYNCIQEICHEVRQHIEADGDIDQFSVSNGAMGGESKTVAAHLPTKARAEFKRENDKVQRNQPDHPADSPHILNIAVEELRKHIRDIIASNKKATANSCSTAVKESLEEQINELQHHMRHTQDVLQQSHIKVEQKEIELQKKNDLLREYQDKVLEYQDLISRLNKERDDLQNKKIRSLKFDAVVMQMRKERDEALDRKNNMELQLSQTKMDLLTLNSQLMEAIHQKVGVSQQLDQWQVYVESSFSCYRLLSPAYMDTSTSISNNSAFVNHNISSSFRSLLFSRTVLGLQSNENPFIRSPFPLVYPRSSNSYISHDIIGMQIFSNSSNSVCSLMNHAVSQSFQTLLVKLGKRLHYCCRFCSMYPFYKFSRTPSISRHPYM</sequence>
<reference evidence="3" key="2">
    <citation type="journal article" date="2021" name="Genome Biol. Evol.">
        <title>Developing a high-quality reference genome for a parasitic bivalve with doubly uniparental inheritance (Bivalvia: Unionida).</title>
        <authorList>
            <person name="Smith C.H."/>
        </authorList>
    </citation>
    <scope>NUCLEOTIDE SEQUENCE</scope>
    <source>
        <strain evidence="3">CHS0354</strain>
        <tissue evidence="3">Mantle</tissue>
    </source>
</reference>
<keyword evidence="4" id="KW-1185">Reference proteome</keyword>
<dbReference type="PANTHER" id="PTHR32123:SF13">
    <property type="entry name" value="BICAUDAL D-RELATED PROTEIN HOMOLOG"/>
    <property type="match status" value="1"/>
</dbReference>
<proteinExistence type="predicted"/>
<protein>
    <submittedName>
        <fullName evidence="3">Uncharacterized protein</fullName>
    </submittedName>
</protein>
<feature type="coiled-coil region" evidence="2">
    <location>
        <begin position="1"/>
        <end position="42"/>
    </location>
</feature>
<reference evidence="3" key="1">
    <citation type="journal article" date="2021" name="Genome Biol. Evol.">
        <title>A High-Quality Reference Genome for a Parasitic Bivalve with Doubly Uniparental Inheritance (Bivalvia: Unionida).</title>
        <authorList>
            <person name="Smith C.H."/>
        </authorList>
    </citation>
    <scope>NUCLEOTIDE SEQUENCE</scope>
    <source>
        <strain evidence="3">CHS0354</strain>
    </source>
</reference>
<dbReference type="Proteomes" id="UP001195483">
    <property type="component" value="Unassembled WGS sequence"/>
</dbReference>
<evidence type="ECO:0000256" key="2">
    <source>
        <dbReference type="SAM" id="Coils"/>
    </source>
</evidence>
<dbReference type="InterPro" id="IPR051149">
    <property type="entry name" value="Spindly/BICDR_Dynein_Adapter"/>
</dbReference>
<evidence type="ECO:0000256" key="1">
    <source>
        <dbReference type="ARBA" id="ARBA00023054"/>
    </source>
</evidence>
<dbReference type="EMBL" id="JAEAOA010000519">
    <property type="protein sequence ID" value="KAK3603237.1"/>
    <property type="molecule type" value="Genomic_DNA"/>
</dbReference>
<keyword evidence="1 2" id="KW-0175">Coiled coil</keyword>
<evidence type="ECO:0000313" key="3">
    <source>
        <dbReference type="EMBL" id="KAK3603237.1"/>
    </source>
</evidence>
<gene>
    <name evidence="3" type="ORF">CHS0354_007567</name>
</gene>
<organism evidence="3 4">
    <name type="scientific">Potamilus streckersoni</name>
    <dbReference type="NCBI Taxonomy" id="2493646"/>
    <lineage>
        <taxon>Eukaryota</taxon>
        <taxon>Metazoa</taxon>
        <taxon>Spiralia</taxon>
        <taxon>Lophotrochozoa</taxon>
        <taxon>Mollusca</taxon>
        <taxon>Bivalvia</taxon>
        <taxon>Autobranchia</taxon>
        <taxon>Heteroconchia</taxon>
        <taxon>Palaeoheterodonta</taxon>
        <taxon>Unionida</taxon>
        <taxon>Unionoidea</taxon>
        <taxon>Unionidae</taxon>
        <taxon>Ambleminae</taxon>
        <taxon>Lampsilini</taxon>
        <taxon>Potamilus</taxon>
    </lineage>
</organism>
<evidence type="ECO:0000313" key="4">
    <source>
        <dbReference type="Proteomes" id="UP001195483"/>
    </source>
</evidence>